<dbReference type="SMART" id="SM00304">
    <property type="entry name" value="HAMP"/>
    <property type="match status" value="1"/>
</dbReference>
<keyword evidence="5" id="KW-0418">Kinase</keyword>
<keyword evidence="2" id="KW-1003">Cell membrane</keyword>
<proteinExistence type="predicted"/>
<dbReference type="GO" id="GO:0005886">
    <property type="term" value="C:plasma membrane"/>
    <property type="evidence" value="ECO:0007669"/>
    <property type="project" value="UniProtKB-SubCell"/>
</dbReference>
<keyword evidence="7" id="KW-0812">Transmembrane</keyword>
<evidence type="ECO:0000313" key="10">
    <source>
        <dbReference type="Proteomes" id="UP000078454"/>
    </source>
</evidence>
<keyword evidence="4" id="KW-0808">Transferase</keyword>
<comment type="caution">
    <text evidence="9">The sequence shown here is derived from an EMBL/GenBank/DDBJ whole genome shotgun (WGS) entry which is preliminary data.</text>
</comment>
<dbReference type="InterPro" id="IPR050640">
    <property type="entry name" value="Bact_2-comp_sensor_kinase"/>
</dbReference>
<dbReference type="Pfam" id="PF06580">
    <property type="entry name" value="His_kinase"/>
    <property type="match status" value="1"/>
</dbReference>
<evidence type="ECO:0000256" key="7">
    <source>
        <dbReference type="SAM" id="Phobius"/>
    </source>
</evidence>
<feature type="transmembrane region" description="Helical" evidence="7">
    <location>
        <begin position="20"/>
        <end position="38"/>
    </location>
</feature>
<evidence type="ECO:0000256" key="2">
    <source>
        <dbReference type="ARBA" id="ARBA00022475"/>
    </source>
</evidence>
<dbReference type="GO" id="GO:0000155">
    <property type="term" value="F:phosphorelay sensor kinase activity"/>
    <property type="evidence" value="ECO:0007669"/>
    <property type="project" value="InterPro"/>
</dbReference>
<gene>
    <name evidence="9" type="ORF">A8708_03485</name>
</gene>
<dbReference type="PROSITE" id="PS50885">
    <property type="entry name" value="HAMP"/>
    <property type="match status" value="1"/>
</dbReference>
<dbReference type="SMART" id="SM00387">
    <property type="entry name" value="HATPase_c"/>
    <property type="match status" value="1"/>
</dbReference>
<dbReference type="CDD" id="cd06225">
    <property type="entry name" value="HAMP"/>
    <property type="match status" value="1"/>
</dbReference>
<dbReference type="RefSeq" id="WP_068667935.1">
    <property type="nucleotide sequence ID" value="NZ_LYPB01000081.1"/>
</dbReference>
<comment type="subcellular location">
    <subcellularLocation>
        <location evidence="1">Cell membrane</location>
        <topology evidence="1">Multi-pass membrane protein</topology>
    </subcellularLocation>
</comment>
<feature type="transmembrane region" description="Helical" evidence="7">
    <location>
        <begin position="284"/>
        <end position="306"/>
    </location>
</feature>
<keyword evidence="3" id="KW-0597">Phosphoprotein</keyword>
<keyword evidence="7" id="KW-1133">Transmembrane helix</keyword>
<name>A0A198A2G6_9BACL</name>
<organism evidence="9 10">
    <name type="scientific">Paenibacillus oryzisoli</name>
    <dbReference type="NCBI Taxonomy" id="1850517"/>
    <lineage>
        <taxon>Bacteria</taxon>
        <taxon>Bacillati</taxon>
        <taxon>Bacillota</taxon>
        <taxon>Bacilli</taxon>
        <taxon>Bacillales</taxon>
        <taxon>Paenibacillaceae</taxon>
        <taxon>Paenibacillus</taxon>
    </lineage>
</organism>
<evidence type="ECO:0000256" key="4">
    <source>
        <dbReference type="ARBA" id="ARBA00022679"/>
    </source>
</evidence>
<accession>A0A198A2G6</accession>
<evidence type="ECO:0000256" key="6">
    <source>
        <dbReference type="ARBA" id="ARBA00023136"/>
    </source>
</evidence>
<feature type="domain" description="HAMP" evidence="8">
    <location>
        <begin position="304"/>
        <end position="356"/>
    </location>
</feature>
<dbReference type="EMBL" id="LYPB01000081">
    <property type="protein sequence ID" value="OAS15659.1"/>
    <property type="molecule type" value="Genomic_DNA"/>
</dbReference>
<dbReference type="Gene3D" id="6.10.340.10">
    <property type="match status" value="1"/>
</dbReference>
<sequence length="578" mass="65972">MFRRLRRTNFISSVSTKLFILTFMSVIVLFLVIGVFSYQRLFEPIKQDNEKVLQGSVVQVENYIKTLMNNIQTQLIFLSTPVLYNMGEKDFVQLMENVLTYHQEEISSIYVIEDNAVRISAPFGYRVYVPQERITEITNQTSKTGFWWSPPHTINDHFVLTVAKQIDNRRVVAMDVNLNALTGPQIIQDNPDIQRRIYLFTGQGDYLSTNTYLAYPKTYLNHLEMKEALQALTQQSGTSFNTVHTSFGNYKVLSSNQNRWDWFVFSVIEESQAFPLLESLKEQLVFVLLVAIILAFILSIWITNYIRKPVTAITKQFKAAARGELEARIKFKRNDEFTHIANGFNGMMDDIQSLFDDLRVAEEKKRHHELKVLQSQIHPHFLNNTLNAIYCLGETGHTQEMCEMIRSLMGLLQYSTDKVGDIVTVEDELAQLDNYVQIMNLRYGDVFVMDMAVPEIYNGTPIPKLTLITLVENSIFYGLSKEGVNHIIVCGKEHEGHGVLLEVSDTGPGIPPEKLKLLLEDSGTANPNKGLNNLGMRNVQERLRMTFGYAYGLHFANEPDEGLTVTIHLPAGESIEQG</sequence>
<dbReference type="InterPro" id="IPR036890">
    <property type="entry name" value="HATPase_C_sf"/>
</dbReference>
<dbReference type="Gene3D" id="3.30.565.10">
    <property type="entry name" value="Histidine kinase-like ATPase, C-terminal domain"/>
    <property type="match status" value="1"/>
</dbReference>
<dbReference type="PANTHER" id="PTHR34220:SF7">
    <property type="entry name" value="SENSOR HISTIDINE KINASE YPDA"/>
    <property type="match status" value="1"/>
</dbReference>
<evidence type="ECO:0000313" key="9">
    <source>
        <dbReference type="EMBL" id="OAS15659.1"/>
    </source>
</evidence>
<dbReference type="SUPFAM" id="SSF158472">
    <property type="entry name" value="HAMP domain-like"/>
    <property type="match status" value="1"/>
</dbReference>
<dbReference type="InterPro" id="IPR003660">
    <property type="entry name" value="HAMP_dom"/>
</dbReference>
<evidence type="ECO:0000256" key="3">
    <source>
        <dbReference type="ARBA" id="ARBA00022553"/>
    </source>
</evidence>
<dbReference type="SUPFAM" id="SSF55874">
    <property type="entry name" value="ATPase domain of HSP90 chaperone/DNA topoisomerase II/histidine kinase"/>
    <property type="match status" value="1"/>
</dbReference>
<evidence type="ECO:0000256" key="1">
    <source>
        <dbReference type="ARBA" id="ARBA00004651"/>
    </source>
</evidence>
<dbReference type="InterPro" id="IPR010559">
    <property type="entry name" value="Sig_transdc_His_kin_internal"/>
</dbReference>
<evidence type="ECO:0000256" key="5">
    <source>
        <dbReference type="ARBA" id="ARBA00022777"/>
    </source>
</evidence>
<dbReference type="OrthoDB" id="2494122at2"/>
<dbReference type="Pfam" id="PF02518">
    <property type="entry name" value="HATPase_c"/>
    <property type="match status" value="1"/>
</dbReference>
<dbReference type="InterPro" id="IPR003594">
    <property type="entry name" value="HATPase_dom"/>
</dbReference>
<dbReference type="PANTHER" id="PTHR34220">
    <property type="entry name" value="SENSOR HISTIDINE KINASE YPDA"/>
    <property type="match status" value="1"/>
</dbReference>
<evidence type="ECO:0000259" key="8">
    <source>
        <dbReference type="PROSITE" id="PS50885"/>
    </source>
</evidence>
<keyword evidence="10" id="KW-1185">Reference proteome</keyword>
<dbReference type="STRING" id="1850517.A8708_03485"/>
<dbReference type="AlphaFoldDB" id="A0A198A2G6"/>
<dbReference type="Proteomes" id="UP000078454">
    <property type="component" value="Unassembled WGS sequence"/>
</dbReference>
<reference evidence="9 10" key="1">
    <citation type="submission" date="2016-05" db="EMBL/GenBank/DDBJ databases">
        <title>Paenibacillus sp. 1ZS3-15 nov., isolated from the rhizosphere soil.</title>
        <authorList>
            <person name="Zhang X.X."/>
            <person name="Zhang J."/>
        </authorList>
    </citation>
    <scope>NUCLEOTIDE SEQUENCE [LARGE SCALE GENOMIC DNA]</scope>
    <source>
        <strain evidence="9 10">1ZS3-15</strain>
    </source>
</reference>
<protein>
    <recommendedName>
        <fullName evidence="8">HAMP domain-containing protein</fullName>
    </recommendedName>
</protein>
<keyword evidence="6 7" id="KW-0472">Membrane</keyword>
<dbReference type="Pfam" id="PF00672">
    <property type="entry name" value="HAMP"/>
    <property type="match status" value="1"/>
</dbReference>